<dbReference type="PANTHER" id="PTHR21277">
    <property type="entry name" value="TRANSCRIPTIONAL ADAPTER 1"/>
    <property type="match status" value="1"/>
</dbReference>
<dbReference type="Gramene" id="SIN_1023160.t">
    <property type="protein sequence ID" value="SIN_1023160.t.cds1"/>
    <property type="gene ID" value="SIN_1023160"/>
</dbReference>
<dbReference type="GO" id="GO:0003713">
    <property type="term" value="F:transcription coactivator activity"/>
    <property type="evidence" value="ECO:0007669"/>
    <property type="project" value="TreeGrafter"/>
</dbReference>
<gene>
    <name evidence="3 4 5" type="primary">LOC105169363</name>
</gene>
<feature type="compositionally biased region" description="Basic and acidic residues" evidence="1">
    <location>
        <begin position="123"/>
        <end position="133"/>
    </location>
</feature>
<dbReference type="RefSeq" id="XP_011088051.1">
    <property type="nucleotide sequence ID" value="XM_011089749.2"/>
</dbReference>
<evidence type="ECO:0000313" key="4">
    <source>
        <dbReference type="RefSeq" id="XP_011088053.1"/>
    </source>
</evidence>
<dbReference type="GeneID" id="105169363"/>
<dbReference type="GO" id="GO:0006357">
    <property type="term" value="P:regulation of transcription by RNA polymerase II"/>
    <property type="evidence" value="ECO:0007669"/>
    <property type="project" value="TreeGrafter"/>
</dbReference>
<organism evidence="2 4">
    <name type="scientific">Sesamum indicum</name>
    <name type="common">Oriental sesame</name>
    <name type="synonym">Sesamum orientale</name>
    <dbReference type="NCBI Taxonomy" id="4182"/>
    <lineage>
        <taxon>Eukaryota</taxon>
        <taxon>Viridiplantae</taxon>
        <taxon>Streptophyta</taxon>
        <taxon>Embryophyta</taxon>
        <taxon>Tracheophyta</taxon>
        <taxon>Spermatophyta</taxon>
        <taxon>Magnoliopsida</taxon>
        <taxon>eudicotyledons</taxon>
        <taxon>Gunneridae</taxon>
        <taxon>Pentapetalae</taxon>
        <taxon>asterids</taxon>
        <taxon>lamiids</taxon>
        <taxon>Lamiales</taxon>
        <taxon>Pedaliaceae</taxon>
        <taxon>Sesamum</taxon>
    </lineage>
</organism>
<sequence>MVANHHFTRVDTIELKDLIYRKIGHQRAEKYFDQLKKFFGLKLSKVEFDKSCIRTIGRENISLHNRLIRSIVQNACHAKIPNQRARKIEGNSARIGNGYQRNCLQSLYGDAFPQSPRKCRSPVSRDRKFRDRPSPLGPLGKSPSITCEETVTRIYEQQSEMELHSLGSRPPIDVVSVEDGEEVEQFAGSLNVRSCNPVTAPLGFSINVVGARKALTCSYSYNNFSETCQSSCELPDTRSLRSRLQKKLALEGVEISLDCANLLNNSLDVFLKRLIEPCIGIAGSQCRDPHIIGKESNNQISSGLNGVLPRRFAERPTQPKYINMLDFRVAMESNPCILGEDWSIQLEKICHCALGE</sequence>
<proteinExistence type="predicted"/>
<accession>A0A6I9U2J3</accession>
<dbReference type="GO" id="GO:0000124">
    <property type="term" value="C:SAGA complex"/>
    <property type="evidence" value="ECO:0007669"/>
    <property type="project" value="TreeGrafter"/>
</dbReference>
<keyword evidence="2" id="KW-1185">Reference proteome</keyword>
<evidence type="ECO:0000313" key="3">
    <source>
        <dbReference type="RefSeq" id="XP_011088051.1"/>
    </source>
</evidence>
<protein>
    <submittedName>
        <fullName evidence="3 4">Uncharacterized protein LOC105169363</fullName>
    </submittedName>
</protein>
<dbReference type="KEGG" id="sind:105169363"/>
<dbReference type="RefSeq" id="XP_020551270.1">
    <property type="nucleotide sequence ID" value="XM_020695611.1"/>
</dbReference>
<dbReference type="AlphaFoldDB" id="A0A6I9U2J3"/>
<reference evidence="3 4" key="1">
    <citation type="submission" date="2025-04" db="UniProtKB">
        <authorList>
            <consortium name="RefSeq"/>
        </authorList>
    </citation>
    <scope>IDENTIFICATION</scope>
</reference>
<dbReference type="Proteomes" id="UP000504604">
    <property type="component" value="Linkage group LG8"/>
</dbReference>
<dbReference type="Pfam" id="PF12767">
    <property type="entry name" value="SAGA-Tad1"/>
    <property type="match status" value="1"/>
</dbReference>
<dbReference type="CDD" id="cd22933">
    <property type="entry name" value="HFD_HFI1"/>
    <property type="match status" value="1"/>
</dbReference>
<dbReference type="InterPro" id="IPR024738">
    <property type="entry name" value="Hfi1/Tada1"/>
</dbReference>
<feature type="region of interest" description="Disordered" evidence="1">
    <location>
        <begin position="113"/>
        <end position="144"/>
    </location>
</feature>
<dbReference type="OrthoDB" id="10264870at2759"/>
<evidence type="ECO:0000313" key="2">
    <source>
        <dbReference type="Proteomes" id="UP000504604"/>
    </source>
</evidence>
<dbReference type="RefSeq" id="XP_011088053.1">
    <property type="nucleotide sequence ID" value="XM_011089751.2"/>
</dbReference>
<name>A0A6I9U2J3_SESIN</name>
<dbReference type="PANTHER" id="PTHR21277:SF44">
    <property type="entry name" value="TRANSCRIPTIONAL REGULATOR OF RNA POLII, SAGA, SUBUNIT"/>
    <property type="match status" value="1"/>
</dbReference>
<evidence type="ECO:0000313" key="5">
    <source>
        <dbReference type="RefSeq" id="XP_020551270.1"/>
    </source>
</evidence>
<evidence type="ECO:0000256" key="1">
    <source>
        <dbReference type="SAM" id="MobiDB-lite"/>
    </source>
</evidence>